<proteinExistence type="predicted"/>
<sequence>MPVNITFRTQLVGSVTEFCSECGLGLFTKALNLVELIVALARYKEEGVRLNPQVYISNDIRSLTAMLPDGERLRVGATTPDAKGIKESLKKTAPLATDGWCVYLEDGEQLEYGVFRGSGNPLAVAMDEVLLVSVAPLTVVKVFSIADECVEVRSSNGNYHHVFLDHRRDDTPPPLQYLDSLVESITKRCSEDLREALGSFLKKVLFTAMRESHGCIVAVTNMRRPPAFIGNDGTILESPIDFAKLVNQLKRGAGDPTTLTNKGSLLKGMLNSDGIIVFDDRGRLLGYNCFVKVKHDAEVIGGARRRAFAALRAKIGNGLSAAFMQSQDGWTEFEGANNDN</sequence>
<evidence type="ECO:0000313" key="2">
    <source>
        <dbReference type="Proteomes" id="UP000216225"/>
    </source>
</evidence>
<dbReference type="AlphaFoldDB" id="A0A420KFF2"/>
<gene>
    <name evidence="1" type="ORF">CE154_002625</name>
</gene>
<accession>A0A420KFF2</accession>
<name>A0A420KFF2_9BURK</name>
<comment type="caution">
    <text evidence="1">The sequence shown here is derived from an EMBL/GenBank/DDBJ whole genome shotgun (WGS) entry which is preliminary data.</text>
</comment>
<dbReference type="EMBL" id="NKDB02000001">
    <property type="protein sequence ID" value="RKJ98675.1"/>
    <property type="molecule type" value="Genomic_DNA"/>
</dbReference>
<protein>
    <recommendedName>
        <fullName evidence="3">DAC domain-containing protein</fullName>
    </recommendedName>
</protein>
<dbReference type="Proteomes" id="UP000216225">
    <property type="component" value="Unassembled WGS sequence"/>
</dbReference>
<evidence type="ECO:0000313" key="1">
    <source>
        <dbReference type="EMBL" id="RKJ98675.1"/>
    </source>
</evidence>
<dbReference type="RefSeq" id="WP_094434912.1">
    <property type="nucleotide sequence ID" value="NZ_NKDB02000001.1"/>
</dbReference>
<reference evidence="1 2" key="1">
    <citation type="submission" date="2018-09" db="EMBL/GenBank/DDBJ databases">
        <title>Genome comparison of Alicycliphilus sp. BQ1, a polyurethanolytic bacterium, with its closest phylogenetic relatives Alicycliphilus denitrificans BC and K601, unable to attack polyurethane.</title>
        <authorList>
            <person name="Loza-Tavera H."/>
            <person name="Lozano L."/>
            <person name="Cevallos M."/>
            <person name="Maya-Lucas O."/>
            <person name="Garcia-Mena J."/>
            <person name="Hernandez J."/>
        </authorList>
    </citation>
    <scope>NUCLEOTIDE SEQUENCE [LARGE SCALE GENOMIC DNA]</scope>
    <source>
        <strain evidence="1 2">BQ1</strain>
    </source>
</reference>
<evidence type="ECO:0008006" key="3">
    <source>
        <dbReference type="Google" id="ProtNLM"/>
    </source>
</evidence>
<organism evidence="1 2">
    <name type="scientific">Alicycliphilus denitrificans</name>
    <dbReference type="NCBI Taxonomy" id="179636"/>
    <lineage>
        <taxon>Bacteria</taxon>
        <taxon>Pseudomonadati</taxon>
        <taxon>Pseudomonadota</taxon>
        <taxon>Betaproteobacteria</taxon>
        <taxon>Burkholderiales</taxon>
        <taxon>Comamonadaceae</taxon>
        <taxon>Alicycliphilus</taxon>
    </lineage>
</organism>